<sequence>MDERDAFLAALLKRKAEDPTACRAWRVRDLVAHLTAGAREEADLIQDALAGRASRPTREFTERERAYRTLEYTALLSALAQQGQRLQEAIAALDRAGAQVNFTGAVLDAAGFRTHTRSELSLHRWDLAGDDETGHRLLEQPDLTAHAVKVLSTMHTLQESFRSRAARVAAAPDGSAFVLRSPDRPDVLVRLRPDATASILPTPTSDHPVVACTAADRLLLLWGRASERADLSDVTTAQAGPITAFLQV</sequence>
<keyword evidence="2" id="KW-0670">Pyruvate</keyword>
<gene>
    <name evidence="2" type="ORF">ETD83_38115</name>
</gene>
<dbReference type="EMBL" id="VCKW01000362">
    <property type="protein sequence ID" value="TMQ89834.1"/>
    <property type="molecule type" value="Genomic_DNA"/>
</dbReference>
<evidence type="ECO:0000313" key="3">
    <source>
        <dbReference type="Proteomes" id="UP000309174"/>
    </source>
</evidence>
<keyword evidence="2" id="KW-0413">Isomerase</keyword>
<accession>A0A5C4J058</accession>
<keyword evidence="3" id="KW-1185">Reference proteome</keyword>
<dbReference type="RefSeq" id="WP_138650059.1">
    <property type="nucleotide sequence ID" value="NZ_VCKW01000362.1"/>
</dbReference>
<evidence type="ECO:0000313" key="2">
    <source>
        <dbReference type="EMBL" id="TMQ89834.1"/>
    </source>
</evidence>
<reference evidence="2 3" key="1">
    <citation type="submission" date="2019-05" db="EMBL/GenBank/DDBJ databases">
        <title>Draft genome sequence of Actinomadura sp. 14C53.</title>
        <authorList>
            <person name="Saricaoglu S."/>
            <person name="Isik K."/>
        </authorList>
    </citation>
    <scope>NUCLEOTIDE SEQUENCE [LARGE SCALE GENOMIC DNA]</scope>
    <source>
        <strain evidence="2 3">14C53</strain>
    </source>
</reference>
<dbReference type="Gene3D" id="1.20.120.450">
    <property type="entry name" value="dinb family like domain"/>
    <property type="match status" value="1"/>
</dbReference>
<dbReference type="OrthoDB" id="5178565at2"/>
<comment type="caution">
    <text evidence="2">The sequence shown here is derived from an EMBL/GenBank/DDBJ whole genome shotgun (WGS) entry which is preliminary data.</text>
</comment>
<dbReference type="GO" id="GO:0016853">
    <property type="term" value="F:isomerase activity"/>
    <property type="evidence" value="ECO:0007669"/>
    <property type="project" value="UniProtKB-KW"/>
</dbReference>
<dbReference type="InterPro" id="IPR034660">
    <property type="entry name" value="DinB/YfiT-like"/>
</dbReference>
<feature type="domain" description="Mycothiol-dependent maleylpyruvate isomerase metal-binding" evidence="1">
    <location>
        <begin position="3"/>
        <end position="128"/>
    </location>
</feature>
<dbReference type="Proteomes" id="UP000309174">
    <property type="component" value="Unassembled WGS sequence"/>
</dbReference>
<dbReference type="GO" id="GO:0046872">
    <property type="term" value="F:metal ion binding"/>
    <property type="evidence" value="ECO:0007669"/>
    <property type="project" value="InterPro"/>
</dbReference>
<dbReference type="SUPFAM" id="SSF109854">
    <property type="entry name" value="DinB/YfiT-like putative metalloenzymes"/>
    <property type="match status" value="1"/>
</dbReference>
<organism evidence="2 3">
    <name type="scientific">Actinomadura soli</name>
    <dbReference type="NCBI Taxonomy" id="2508997"/>
    <lineage>
        <taxon>Bacteria</taxon>
        <taxon>Bacillati</taxon>
        <taxon>Actinomycetota</taxon>
        <taxon>Actinomycetes</taxon>
        <taxon>Streptosporangiales</taxon>
        <taxon>Thermomonosporaceae</taxon>
        <taxon>Actinomadura</taxon>
    </lineage>
</organism>
<proteinExistence type="predicted"/>
<dbReference type="AlphaFoldDB" id="A0A5C4J058"/>
<dbReference type="InterPro" id="IPR024344">
    <property type="entry name" value="MDMPI_metal-binding"/>
</dbReference>
<dbReference type="Pfam" id="PF11716">
    <property type="entry name" value="MDMPI_N"/>
    <property type="match status" value="1"/>
</dbReference>
<evidence type="ECO:0000259" key="1">
    <source>
        <dbReference type="Pfam" id="PF11716"/>
    </source>
</evidence>
<protein>
    <submittedName>
        <fullName evidence="2">Maleylpyruvate isomerase family protein</fullName>
    </submittedName>
</protein>
<name>A0A5C4J058_9ACTN</name>